<dbReference type="InterPro" id="IPR028098">
    <property type="entry name" value="Glyco_trans_4-like_N"/>
</dbReference>
<dbReference type="EMBL" id="JBANCF010000008">
    <property type="protein sequence ID" value="MEM0573934.1"/>
    <property type="molecule type" value="Genomic_DNA"/>
</dbReference>
<dbReference type="RefSeq" id="WP_342687275.1">
    <property type="nucleotide sequence ID" value="NZ_JAZBJM010000004.1"/>
</dbReference>
<reference evidence="3 6" key="1">
    <citation type="submission" date="2024-01" db="EMBL/GenBank/DDBJ databases">
        <title>Aequorivita flavus sp. nov., isolated from deep-sea sediment.</title>
        <authorList>
            <person name="Chen X."/>
        </authorList>
    </citation>
    <scope>NUCLEOTIDE SEQUENCE</scope>
    <source>
        <strain evidence="3">MCCC 1A16923</strain>
        <strain evidence="4 6">MCCC 1A16935</strain>
    </source>
</reference>
<evidence type="ECO:0000313" key="4">
    <source>
        <dbReference type="EMBL" id="MEM0573934.1"/>
    </source>
</evidence>
<feature type="domain" description="Glycosyltransferase subfamily 4-like N-terminal" evidence="2">
    <location>
        <begin position="12"/>
        <end position="163"/>
    </location>
</feature>
<evidence type="ECO:0000313" key="3">
    <source>
        <dbReference type="EMBL" id="MEM0518366.1"/>
    </source>
</evidence>
<name>A0AB35YSQ7_9FLAO</name>
<dbReference type="Proteomes" id="UP001388259">
    <property type="component" value="Unassembled WGS sequence"/>
</dbReference>
<keyword evidence="3" id="KW-0328">Glycosyltransferase</keyword>
<dbReference type="Pfam" id="PF00534">
    <property type="entry name" value="Glycos_transf_1"/>
    <property type="match status" value="1"/>
</dbReference>
<comment type="caution">
    <text evidence="3">The sequence shown here is derived from an EMBL/GenBank/DDBJ whole genome shotgun (WGS) entry which is preliminary data.</text>
</comment>
<evidence type="ECO:0000259" key="2">
    <source>
        <dbReference type="Pfam" id="PF13439"/>
    </source>
</evidence>
<dbReference type="Pfam" id="PF13439">
    <property type="entry name" value="Glyco_transf_4"/>
    <property type="match status" value="1"/>
</dbReference>
<dbReference type="EMBL" id="JAZBJM010000004">
    <property type="protein sequence ID" value="MEM0518366.1"/>
    <property type="molecule type" value="Genomic_DNA"/>
</dbReference>
<dbReference type="GO" id="GO:0016757">
    <property type="term" value="F:glycosyltransferase activity"/>
    <property type="evidence" value="ECO:0007669"/>
    <property type="project" value="UniProtKB-KW"/>
</dbReference>
<keyword evidence="6" id="KW-1185">Reference proteome</keyword>
<evidence type="ECO:0000313" key="6">
    <source>
        <dbReference type="Proteomes" id="UP001390963"/>
    </source>
</evidence>
<dbReference type="Proteomes" id="UP001390963">
    <property type="component" value="Unassembled WGS sequence"/>
</dbReference>
<organism evidence="3 5">
    <name type="scientific">Aequorivita flava</name>
    <dbReference type="NCBI Taxonomy" id="3114371"/>
    <lineage>
        <taxon>Bacteria</taxon>
        <taxon>Pseudomonadati</taxon>
        <taxon>Bacteroidota</taxon>
        <taxon>Flavobacteriia</taxon>
        <taxon>Flavobacteriales</taxon>
        <taxon>Flavobacteriaceae</taxon>
        <taxon>Aequorivita</taxon>
    </lineage>
</organism>
<sequence length="355" mass="39826">MRVLQLIDSLNPGGAERMAVNIANALDKAGVASYLCATREEGELKKELAPSVGFCFLKKRNALDFMAFLKLIKFVKQHKIEIVHAHSTSFFFATLLKITLYNIKIVWHDHYGNSELLNNRKHRFLKICSFYFTAIISVNKILKNWSEEKLKTRQVFYLSNFVSPNKLKPSIALKDSNSIKIISVANLRPQKDHINLLEAFKIIQKKYLNVSLHIVGRVDDNQYLKNIEEFIYHSKTLKVYIYGSQAGIPALLKTADIGVLSSISEGLPIALLEYGAAGLSVVSTDVGECKEVINGLGKIVPPKNPEALAAALLFYIENKAARRADGLAFATHIKENYAEDTIIPKLLDIYKNTSK</sequence>
<accession>A0AB35YSQ7</accession>
<evidence type="ECO:0000313" key="5">
    <source>
        <dbReference type="Proteomes" id="UP001388259"/>
    </source>
</evidence>
<protein>
    <submittedName>
        <fullName evidence="3">Glycosyltransferase</fullName>
        <ecNumber evidence="3">2.4.-.-</ecNumber>
    </submittedName>
</protein>
<dbReference type="PANTHER" id="PTHR12526">
    <property type="entry name" value="GLYCOSYLTRANSFERASE"/>
    <property type="match status" value="1"/>
</dbReference>
<feature type="domain" description="Glycosyl transferase family 1" evidence="1">
    <location>
        <begin position="172"/>
        <end position="323"/>
    </location>
</feature>
<dbReference type="InterPro" id="IPR001296">
    <property type="entry name" value="Glyco_trans_1"/>
</dbReference>
<dbReference type="Gene3D" id="3.40.50.2000">
    <property type="entry name" value="Glycogen Phosphorylase B"/>
    <property type="match status" value="2"/>
</dbReference>
<evidence type="ECO:0000259" key="1">
    <source>
        <dbReference type="Pfam" id="PF00534"/>
    </source>
</evidence>
<keyword evidence="3" id="KW-0808">Transferase</keyword>
<dbReference type="SUPFAM" id="SSF53756">
    <property type="entry name" value="UDP-Glycosyltransferase/glycogen phosphorylase"/>
    <property type="match status" value="1"/>
</dbReference>
<gene>
    <name evidence="4" type="ORF">VZD24_10420</name>
    <name evidence="3" type="ORF">VZD85_08390</name>
</gene>
<proteinExistence type="predicted"/>
<dbReference type="AlphaFoldDB" id="A0AB35YSQ7"/>
<dbReference type="EC" id="2.4.-.-" evidence="3"/>